<dbReference type="Proteomes" id="UP001165378">
    <property type="component" value="Unassembled WGS sequence"/>
</dbReference>
<dbReference type="SUPFAM" id="SSF51735">
    <property type="entry name" value="NAD(P)-binding Rossmann-fold domains"/>
    <property type="match status" value="1"/>
</dbReference>
<dbReference type="InterPro" id="IPR020904">
    <property type="entry name" value="Sc_DH/Rdtase_CS"/>
</dbReference>
<dbReference type="PANTHER" id="PTHR24321">
    <property type="entry name" value="DEHYDROGENASES, SHORT CHAIN"/>
    <property type="match status" value="1"/>
</dbReference>
<dbReference type="CDD" id="cd05233">
    <property type="entry name" value="SDR_c"/>
    <property type="match status" value="1"/>
</dbReference>
<dbReference type="PROSITE" id="PS00061">
    <property type="entry name" value="ADH_SHORT"/>
    <property type="match status" value="1"/>
</dbReference>
<dbReference type="InterPro" id="IPR036291">
    <property type="entry name" value="NAD(P)-bd_dom_sf"/>
</dbReference>
<evidence type="ECO:0000256" key="2">
    <source>
        <dbReference type="ARBA" id="ARBA00023002"/>
    </source>
</evidence>
<accession>A0AA41Q0K5</accession>
<dbReference type="AlphaFoldDB" id="A0AA41Q0K5"/>
<dbReference type="Gene3D" id="3.40.50.720">
    <property type="entry name" value="NAD(P)-binding Rossmann-like Domain"/>
    <property type="match status" value="1"/>
</dbReference>
<gene>
    <name evidence="3" type="ORF">LZ495_19360</name>
</gene>
<dbReference type="FunFam" id="3.40.50.720:FF:000084">
    <property type="entry name" value="Short-chain dehydrogenase reductase"/>
    <property type="match status" value="1"/>
</dbReference>
<evidence type="ECO:0000313" key="4">
    <source>
        <dbReference type="Proteomes" id="UP001165378"/>
    </source>
</evidence>
<dbReference type="PANTHER" id="PTHR24321:SF8">
    <property type="entry name" value="ESTRADIOL 17-BETA-DEHYDROGENASE 8-RELATED"/>
    <property type="match status" value="1"/>
</dbReference>
<dbReference type="PRINTS" id="PR00081">
    <property type="entry name" value="GDHRDH"/>
</dbReference>
<name>A0AA41Q0K5_9ACTN</name>
<keyword evidence="2" id="KW-0560">Oxidoreductase</keyword>
<dbReference type="PRINTS" id="PR00080">
    <property type="entry name" value="SDRFAMILY"/>
</dbReference>
<comment type="caution">
    <text evidence="3">The sequence shown here is derived from an EMBL/GenBank/DDBJ whole genome shotgun (WGS) entry which is preliminary data.</text>
</comment>
<dbReference type="InterPro" id="IPR002347">
    <property type="entry name" value="SDR_fam"/>
</dbReference>
<dbReference type="EMBL" id="JAKFHA010000010">
    <property type="protein sequence ID" value="MCF2529358.1"/>
    <property type="molecule type" value="Genomic_DNA"/>
</dbReference>
<reference evidence="3" key="1">
    <citation type="submission" date="2022-01" db="EMBL/GenBank/DDBJ databases">
        <title>Genome-Based Taxonomic Classification of the Phylum Actinobacteria.</title>
        <authorList>
            <person name="Gao Y."/>
        </authorList>
    </citation>
    <scope>NUCLEOTIDE SEQUENCE</scope>
    <source>
        <strain evidence="3">KLBMP 8922</strain>
    </source>
</reference>
<dbReference type="GO" id="GO:0016491">
    <property type="term" value="F:oxidoreductase activity"/>
    <property type="evidence" value="ECO:0007669"/>
    <property type="project" value="UniProtKB-KW"/>
</dbReference>
<dbReference type="NCBIfam" id="NF005559">
    <property type="entry name" value="PRK07231.1"/>
    <property type="match status" value="1"/>
</dbReference>
<proteinExistence type="inferred from homology"/>
<sequence>MGTETAGLAGRAEFAGRTALVTGAASGIGAAVAIRLAAGGADVAVADIDDVGAARTAARINDAGGRARAMRVDVTRPESSAALVAAAVEAFGALHLAVNNAGICGPVAELADYPTDAWSRVLAVDLDGVFFGMRHQIPAMLEHGDGGAIVNISSVHGLVGIDRAAPYVAAKHAVVGLTRCAALEYADRAIRVNAVAPGCVDTPLLGGFDDDAKAVMRAQHPMDRFGRPAEIAELVAFLLSDRASFITGGIHTADGGFTAR</sequence>
<dbReference type="RefSeq" id="WP_235053604.1">
    <property type="nucleotide sequence ID" value="NZ_JAKFHA010000010.1"/>
</dbReference>
<evidence type="ECO:0000313" key="3">
    <source>
        <dbReference type="EMBL" id="MCF2529358.1"/>
    </source>
</evidence>
<dbReference type="Pfam" id="PF13561">
    <property type="entry name" value="adh_short_C2"/>
    <property type="match status" value="1"/>
</dbReference>
<protein>
    <submittedName>
        <fullName evidence="3">SDR family oxidoreductase</fullName>
    </submittedName>
</protein>
<keyword evidence="4" id="KW-1185">Reference proteome</keyword>
<evidence type="ECO:0000256" key="1">
    <source>
        <dbReference type="ARBA" id="ARBA00006484"/>
    </source>
</evidence>
<comment type="similarity">
    <text evidence="1">Belongs to the short-chain dehydrogenases/reductases (SDR) family.</text>
</comment>
<organism evidence="3 4">
    <name type="scientific">Yinghuangia soli</name>
    <dbReference type="NCBI Taxonomy" id="2908204"/>
    <lineage>
        <taxon>Bacteria</taxon>
        <taxon>Bacillati</taxon>
        <taxon>Actinomycetota</taxon>
        <taxon>Actinomycetes</taxon>
        <taxon>Kitasatosporales</taxon>
        <taxon>Streptomycetaceae</taxon>
        <taxon>Yinghuangia</taxon>
    </lineage>
</organism>